<evidence type="ECO:0000313" key="3">
    <source>
        <dbReference type="Proteomes" id="UP001501578"/>
    </source>
</evidence>
<dbReference type="Proteomes" id="UP001501578">
    <property type="component" value="Unassembled WGS sequence"/>
</dbReference>
<protein>
    <recommendedName>
        <fullName evidence="4">ECF transporter S component</fullName>
    </recommendedName>
</protein>
<reference evidence="2 3" key="1">
    <citation type="journal article" date="2019" name="Int. J. Syst. Evol. Microbiol.">
        <title>The Global Catalogue of Microorganisms (GCM) 10K type strain sequencing project: providing services to taxonomists for standard genome sequencing and annotation.</title>
        <authorList>
            <consortium name="The Broad Institute Genomics Platform"/>
            <consortium name="The Broad Institute Genome Sequencing Center for Infectious Disease"/>
            <person name="Wu L."/>
            <person name="Ma J."/>
        </authorList>
    </citation>
    <scope>NUCLEOTIDE SEQUENCE [LARGE SCALE GENOMIC DNA]</scope>
    <source>
        <strain evidence="2 3">JCM 11136</strain>
    </source>
</reference>
<dbReference type="Gene3D" id="1.10.1760.20">
    <property type="match status" value="1"/>
</dbReference>
<gene>
    <name evidence="2" type="ORF">GCM10009560_05220</name>
</gene>
<dbReference type="EMBL" id="BAAAHQ010000001">
    <property type="protein sequence ID" value="GAA0913322.1"/>
    <property type="molecule type" value="Genomic_DNA"/>
</dbReference>
<feature type="transmembrane region" description="Helical" evidence="1">
    <location>
        <begin position="152"/>
        <end position="180"/>
    </location>
</feature>
<name>A0ABN1NPL0_9ACTN</name>
<feature type="transmembrane region" description="Helical" evidence="1">
    <location>
        <begin position="90"/>
        <end position="111"/>
    </location>
</feature>
<sequence>MSKELAETRAPLWTISSRVVVFAAVGAALYAVLGVISIRIPGTQNVDIRPAFALVAFIGLRFGPIAGLFTGLVGNMIIDQIQGYGILTYWNWSVANGLTGFLCGLVGAVLLARANREVVRLVLVAVLSWIAMFLAFLSTITDMWLQGLTLEAWAATAFGATLLSNSLVMLILVPALDAIWEPISKRMGR</sequence>
<feature type="transmembrane region" description="Helical" evidence="1">
    <location>
        <begin position="52"/>
        <end position="78"/>
    </location>
</feature>
<dbReference type="InterPro" id="IPR009825">
    <property type="entry name" value="ECF_substrate-spec-like"/>
</dbReference>
<dbReference type="PANTHER" id="PTHR37815">
    <property type="entry name" value="UPF0397 PROTEIN BC_2624-RELATED"/>
    <property type="match status" value="1"/>
</dbReference>
<dbReference type="PANTHER" id="PTHR37815:SF3">
    <property type="entry name" value="UPF0397 PROTEIN SPR0429"/>
    <property type="match status" value="1"/>
</dbReference>
<keyword evidence="1" id="KW-0812">Transmembrane</keyword>
<evidence type="ECO:0000313" key="2">
    <source>
        <dbReference type="EMBL" id="GAA0913322.1"/>
    </source>
</evidence>
<keyword evidence="1" id="KW-0472">Membrane</keyword>
<dbReference type="Pfam" id="PF07155">
    <property type="entry name" value="ECF-ribofla_trS"/>
    <property type="match status" value="1"/>
</dbReference>
<keyword evidence="3" id="KW-1185">Reference proteome</keyword>
<evidence type="ECO:0008006" key="4">
    <source>
        <dbReference type="Google" id="ProtNLM"/>
    </source>
</evidence>
<keyword evidence="1" id="KW-1133">Transmembrane helix</keyword>
<dbReference type="RefSeq" id="WP_343948013.1">
    <property type="nucleotide sequence ID" value="NZ_BAAAHQ010000001.1"/>
</dbReference>
<feature type="transmembrane region" description="Helical" evidence="1">
    <location>
        <begin position="20"/>
        <end position="40"/>
    </location>
</feature>
<proteinExistence type="predicted"/>
<organism evidence="2 3">
    <name type="scientific">Nonomuraea longicatena</name>
    <dbReference type="NCBI Taxonomy" id="83682"/>
    <lineage>
        <taxon>Bacteria</taxon>
        <taxon>Bacillati</taxon>
        <taxon>Actinomycetota</taxon>
        <taxon>Actinomycetes</taxon>
        <taxon>Streptosporangiales</taxon>
        <taxon>Streptosporangiaceae</taxon>
        <taxon>Nonomuraea</taxon>
    </lineage>
</organism>
<evidence type="ECO:0000256" key="1">
    <source>
        <dbReference type="SAM" id="Phobius"/>
    </source>
</evidence>
<feature type="transmembrane region" description="Helical" evidence="1">
    <location>
        <begin position="118"/>
        <end position="140"/>
    </location>
</feature>
<accession>A0ABN1NPL0</accession>
<comment type="caution">
    <text evidence="2">The sequence shown here is derived from an EMBL/GenBank/DDBJ whole genome shotgun (WGS) entry which is preliminary data.</text>
</comment>